<protein>
    <recommendedName>
        <fullName evidence="3">DNA transfer protein</fullName>
    </recommendedName>
</protein>
<dbReference type="KEGG" id="gdi:GDI3685"/>
<accession>A9H7E4</accession>
<name>A9H7E4_GLUDA</name>
<proteinExistence type="predicted"/>
<gene>
    <name evidence="1" type="ordered locus">GDI3685</name>
</gene>
<evidence type="ECO:0000313" key="2">
    <source>
        <dbReference type="Proteomes" id="UP000001176"/>
    </source>
</evidence>
<organism evidence="1 2">
    <name type="scientific">Gluconacetobacter diazotrophicus (strain ATCC 49037 / DSM 5601 / CCUG 37298 / CIP 103539 / LMG 7603 / PAl5)</name>
    <dbReference type="NCBI Taxonomy" id="272568"/>
    <lineage>
        <taxon>Bacteria</taxon>
        <taxon>Pseudomonadati</taxon>
        <taxon>Pseudomonadota</taxon>
        <taxon>Alphaproteobacteria</taxon>
        <taxon>Acetobacterales</taxon>
        <taxon>Acetobacteraceae</taxon>
        <taxon>Gluconacetobacter</taxon>
    </lineage>
</organism>
<sequence>MDRTMTSIIGGVAGGVGSLVSGLMGSGAEKKAAEQETQVEQNALNYDQGIYNTATTNLSPYVSTGTNALYSLADLMGLGGGSNGQGAGALAAYNQYTQTPYYTFPLQQGEQALNQAAAAKGLSLSGGQLSALGNYAQNYASQNFGNYMTALQQLAGQGSSAAGTLASAGANAASTDGSIASRLASALAGGTIGSTSALANGIAGLLGGLGSSTNLSALLSSVGGGTSYSDPFGGGGTTATGF</sequence>
<dbReference type="AlphaFoldDB" id="A9H7E4"/>
<dbReference type="EMBL" id="AM889285">
    <property type="protein sequence ID" value="CAP57628.1"/>
    <property type="molecule type" value="Genomic_DNA"/>
</dbReference>
<evidence type="ECO:0008006" key="3">
    <source>
        <dbReference type="Google" id="ProtNLM"/>
    </source>
</evidence>
<reference evidence="1 2" key="1">
    <citation type="journal article" date="2009" name="BMC Genomics">
        <title>Complete genome sequence of the sugarcane nitrogen-fixing endophyte Gluconacetobacter diazotrophicus Pal5.</title>
        <authorList>
            <person name="Bertalan M."/>
            <person name="Albano R."/>
            <person name="Padua V."/>
            <person name="Rouws L."/>
            <person name="Rojas C."/>
            <person name="Hemerly A."/>
            <person name="Teixeira K."/>
            <person name="Schwab S."/>
            <person name="Araujo J."/>
            <person name="Oliveira A."/>
            <person name="Franca L."/>
            <person name="Magalhaes V."/>
            <person name="Alqueres S."/>
            <person name="Cardoso A."/>
            <person name="Almeida W."/>
            <person name="Loureiro M.M."/>
            <person name="Nogueira E."/>
            <person name="Cidade D."/>
            <person name="Oliveira D."/>
            <person name="Simao T."/>
            <person name="Macedo J."/>
            <person name="Valadao A."/>
            <person name="Dreschsel M."/>
            <person name="Freitas F."/>
            <person name="Vidal M."/>
            <person name="Guedes H."/>
            <person name="Rodrigues E."/>
            <person name="Meneses C."/>
            <person name="Brioso P."/>
            <person name="Pozzer L."/>
            <person name="Figueiredo D."/>
            <person name="Montano H."/>
            <person name="Junior J."/>
            <person name="Filho G."/>
            <person name="Flores V."/>
            <person name="Ferreira B."/>
            <person name="Branco A."/>
            <person name="Gonzalez P."/>
            <person name="Guillobel H."/>
            <person name="Lemos M."/>
            <person name="Seibel L."/>
            <person name="Macedo J."/>
            <person name="Alves-Ferreira M."/>
            <person name="Sachetto-Martins G."/>
            <person name="Coelho A."/>
            <person name="Santos E."/>
            <person name="Amaral G."/>
            <person name="Neves A."/>
            <person name="Pacheco A.B."/>
            <person name="Carvalho D."/>
            <person name="Lery L."/>
            <person name="Bisch P."/>
            <person name="Rossle S.C."/>
            <person name="Urmenyi T."/>
            <person name="Kruger W.V."/>
            <person name="Martins O."/>
            <person name="Baldani J.I."/>
            <person name="Ferreira P.C."/>
        </authorList>
    </citation>
    <scope>NUCLEOTIDE SEQUENCE [LARGE SCALE GENOMIC DNA]</scope>
    <source>
        <strain evidence="2">ATCC 49037 / DSM 5601 / CCUG 37298 / CIP 103539 / LMG 7603 / PAl5</strain>
    </source>
</reference>
<keyword evidence="2" id="KW-1185">Reference proteome</keyword>
<evidence type="ECO:0000313" key="1">
    <source>
        <dbReference type="EMBL" id="CAP57628.1"/>
    </source>
</evidence>
<dbReference type="Proteomes" id="UP000001176">
    <property type="component" value="Chromosome"/>
</dbReference>